<reference evidence="6 7" key="1">
    <citation type="submission" date="2021-10" db="EMBL/GenBank/DDBJ databases">
        <title>Anaerobic single-cell dispensing facilitates the cultivation of human gut bacteria.</title>
        <authorList>
            <person name="Afrizal A."/>
        </authorList>
    </citation>
    <scope>NUCLEOTIDE SEQUENCE [LARGE SCALE GENOMIC DNA]</scope>
    <source>
        <strain evidence="6 7">CLA-AA-H246</strain>
    </source>
</reference>
<feature type="chain" id="PRO_5046819194" evidence="4">
    <location>
        <begin position="34"/>
        <end position="652"/>
    </location>
</feature>
<evidence type="ECO:0000256" key="2">
    <source>
        <dbReference type="ARBA" id="ARBA00022729"/>
    </source>
</evidence>
<dbReference type="SMART" id="SM00725">
    <property type="entry name" value="NEAT"/>
    <property type="match status" value="1"/>
</dbReference>
<protein>
    <submittedName>
        <fullName evidence="6">NEAT domain-containing protein</fullName>
    </submittedName>
</protein>
<organism evidence="6 7">
    <name type="scientific">Hominisplanchenecus faecis</name>
    <dbReference type="NCBI Taxonomy" id="2885351"/>
    <lineage>
        <taxon>Bacteria</taxon>
        <taxon>Bacillati</taxon>
        <taxon>Bacillota</taxon>
        <taxon>Clostridia</taxon>
        <taxon>Lachnospirales</taxon>
        <taxon>Lachnospiraceae</taxon>
        <taxon>Hominisplanchenecus</taxon>
    </lineage>
</organism>
<dbReference type="Gene3D" id="2.60.40.1850">
    <property type="match status" value="2"/>
</dbReference>
<gene>
    <name evidence="6" type="ORF">LKD42_02375</name>
</gene>
<feature type="region of interest" description="Disordered" evidence="3">
    <location>
        <begin position="484"/>
        <end position="623"/>
    </location>
</feature>
<feature type="region of interest" description="Disordered" evidence="3">
    <location>
        <begin position="213"/>
        <end position="251"/>
    </location>
</feature>
<evidence type="ECO:0000313" key="7">
    <source>
        <dbReference type="Proteomes" id="UP001299235"/>
    </source>
</evidence>
<dbReference type="CDD" id="cd06920">
    <property type="entry name" value="NEAT"/>
    <property type="match status" value="1"/>
</dbReference>
<dbReference type="PROSITE" id="PS50978">
    <property type="entry name" value="NEAT"/>
    <property type="match status" value="1"/>
</dbReference>
<dbReference type="InterPro" id="IPR037250">
    <property type="entry name" value="NEAT_dom_sf"/>
</dbReference>
<keyword evidence="7" id="KW-1185">Reference proteome</keyword>
<comment type="caution">
    <text evidence="6">The sequence shown here is derived from an EMBL/GenBank/DDBJ whole genome shotgun (WGS) entry which is preliminary data.</text>
</comment>
<comment type="subcellular location">
    <subcellularLocation>
        <location evidence="1">Cell envelope</location>
    </subcellularLocation>
</comment>
<evidence type="ECO:0000259" key="5">
    <source>
        <dbReference type="PROSITE" id="PS50978"/>
    </source>
</evidence>
<name>A0ABS8ET00_9FIRM</name>
<feature type="domain" description="NEAT" evidence="5">
    <location>
        <begin position="337"/>
        <end position="483"/>
    </location>
</feature>
<keyword evidence="2 4" id="KW-0732">Signal</keyword>
<evidence type="ECO:0000313" key="6">
    <source>
        <dbReference type="EMBL" id="MCC2148104.1"/>
    </source>
</evidence>
<dbReference type="Proteomes" id="UP001299235">
    <property type="component" value="Unassembled WGS sequence"/>
</dbReference>
<feature type="compositionally biased region" description="Low complexity" evidence="3">
    <location>
        <begin position="584"/>
        <end position="596"/>
    </location>
</feature>
<evidence type="ECO:0000256" key="1">
    <source>
        <dbReference type="ARBA" id="ARBA00004196"/>
    </source>
</evidence>
<dbReference type="InterPro" id="IPR006635">
    <property type="entry name" value="NEAT_dom"/>
</dbReference>
<feature type="compositionally biased region" description="Polar residues" evidence="3">
    <location>
        <begin position="604"/>
        <end position="620"/>
    </location>
</feature>
<evidence type="ECO:0000256" key="3">
    <source>
        <dbReference type="SAM" id="MobiDB-lite"/>
    </source>
</evidence>
<proteinExistence type="predicted"/>
<evidence type="ECO:0000256" key="4">
    <source>
        <dbReference type="SAM" id="SignalP"/>
    </source>
</evidence>
<dbReference type="RefSeq" id="WP_248834703.1">
    <property type="nucleotide sequence ID" value="NZ_JAJEQE010000004.1"/>
</dbReference>
<feature type="compositionally biased region" description="Low complexity" evidence="3">
    <location>
        <begin position="221"/>
        <end position="235"/>
    </location>
</feature>
<dbReference type="Pfam" id="PF05031">
    <property type="entry name" value="NEAT"/>
    <property type="match status" value="1"/>
</dbReference>
<feature type="compositionally biased region" description="Polar residues" evidence="3">
    <location>
        <begin position="236"/>
        <end position="247"/>
    </location>
</feature>
<feature type="signal peptide" evidence="4">
    <location>
        <begin position="1"/>
        <end position="33"/>
    </location>
</feature>
<feature type="compositionally biased region" description="Polar residues" evidence="3">
    <location>
        <begin position="529"/>
        <end position="547"/>
    </location>
</feature>
<feature type="compositionally biased region" description="Basic and acidic residues" evidence="3">
    <location>
        <begin position="554"/>
        <end position="583"/>
    </location>
</feature>
<dbReference type="EMBL" id="JAJEQE010000004">
    <property type="protein sequence ID" value="MCC2148104.1"/>
    <property type="molecule type" value="Genomic_DNA"/>
</dbReference>
<sequence>MERNVTGRKRKCQVCLLAGVVFSAGLISPMFSAKTMQVYAAETEGVQAETVADGTYTINGVLRHAVQDQDSMGNTAISKPMTLQVSGGNCQLVLDLVPLTIRLGKKDFNGYLAETLYYPDVDGRVPTESDAASASEILEQYDGVYDSYNDPENGLDENVKGMIYPKKIAIPVTAGDGEIWTQVYVPVMEAVSAGSGEQYARLQLDWSSLTLVSKPTEDSTEPSTETPSTGQPSTEQPGNNGNQNPSSEKADKSGLHTLLLSATSLSGRENVYTKESLEALKKAIAVAQNVYDNENATKLQITKQQNALSQAIINLDQKKTTSSTEDNSGESLDIKTLSDGVYYLPGKMMKTDKQSLSMANEALDHTVKLTVKKKKYTLTLSFNSLTINGQKGYLGWLKYYKVGYQTDAYGGPVGSPKAVDVTKKQNGTDYPKEISFTMIAEAKKDGYVPLQVFVPVMDAISAGSGTQNVYLKLDLENITLDKKSVKETEDNGNSGSRTDTGSGTQGSHTNGTTGNKTAASGNGSAGSPLGNQSLPVSSQTKGTSVLPSSNASKKTKDAAKSSREQKESEAAKEDAVLKNKIEDAAGQAASVSAESQQQEDSENGDTVTTGQGRSGAQSKKGNPVAAALPSLGALLAAGAGVLYKIRSRRWVL</sequence>
<dbReference type="Gene3D" id="1.20.1270.90">
    <property type="entry name" value="AF1782-like"/>
    <property type="match status" value="1"/>
</dbReference>
<feature type="compositionally biased region" description="Polar residues" evidence="3">
    <location>
        <begin position="491"/>
        <end position="522"/>
    </location>
</feature>
<accession>A0ABS8ET00</accession>
<dbReference type="SUPFAM" id="SSF158911">
    <property type="entry name" value="NEAT domain-like"/>
    <property type="match status" value="1"/>
</dbReference>